<dbReference type="Proteomes" id="UP000054466">
    <property type="component" value="Unassembled WGS sequence"/>
</dbReference>
<dbReference type="HOGENOM" id="CLU_048953_10_0_1"/>
<evidence type="ECO:0000313" key="5">
    <source>
        <dbReference type="Proteomes" id="UP000054466"/>
    </source>
</evidence>
<evidence type="ECO:0000313" key="4">
    <source>
        <dbReference type="EMBL" id="KIW23675.1"/>
    </source>
</evidence>
<dbReference type="GeneID" id="27351049"/>
<organism evidence="4 5">
    <name type="scientific">Cladophialophora immunda</name>
    <dbReference type="NCBI Taxonomy" id="569365"/>
    <lineage>
        <taxon>Eukaryota</taxon>
        <taxon>Fungi</taxon>
        <taxon>Dikarya</taxon>
        <taxon>Ascomycota</taxon>
        <taxon>Pezizomycotina</taxon>
        <taxon>Eurotiomycetes</taxon>
        <taxon>Chaetothyriomycetidae</taxon>
        <taxon>Chaetothyriales</taxon>
        <taxon>Herpotrichiellaceae</taxon>
        <taxon>Cladophialophora</taxon>
    </lineage>
</organism>
<dbReference type="PANTHER" id="PTHR20883:SF48">
    <property type="entry name" value="ECTOINE DIOXYGENASE"/>
    <property type="match status" value="1"/>
</dbReference>
<dbReference type="AlphaFoldDB" id="A0A0D2BZC7"/>
<dbReference type="STRING" id="569365.A0A0D2BZC7"/>
<dbReference type="SUPFAM" id="SSF51197">
    <property type="entry name" value="Clavaminate synthase-like"/>
    <property type="match status" value="1"/>
</dbReference>
<comment type="similarity">
    <text evidence="2">Belongs to the PhyH family.</text>
</comment>
<protein>
    <recommendedName>
        <fullName evidence="6">Fe2OG dioxygenase domain-containing protein</fullName>
    </recommendedName>
</protein>
<evidence type="ECO:0000256" key="1">
    <source>
        <dbReference type="ARBA" id="ARBA00001962"/>
    </source>
</evidence>
<evidence type="ECO:0008006" key="6">
    <source>
        <dbReference type="Google" id="ProtNLM"/>
    </source>
</evidence>
<keyword evidence="3" id="KW-0408">Iron</keyword>
<dbReference type="RefSeq" id="XP_016243891.1">
    <property type="nucleotide sequence ID" value="XM_016399329.1"/>
</dbReference>
<dbReference type="InterPro" id="IPR008775">
    <property type="entry name" value="Phytyl_CoA_dOase-like"/>
</dbReference>
<comment type="cofactor">
    <cofactor evidence="1">
        <name>Fe cation</name>
        <dbReference type="ChEBI" id="CHEBI:24875"/>
    </cofactor>
</comment>
<dbReference type="EMBL" id="KN847046">
    <property type="protein sequence ID" value="KIW23675.1"/>
    <property type="molecule type" value="Genomic_DNA"/>
</dbReference>
<accession>A0A0D2BZC7</accession>
<dbReference type="GO" id="GO:0016491">
    <property type="term" value="F:oxidoreductase activity"/>
    <property type="evidence" value="ECO:0007669"/>
    <property type="project" value="UniProtKB-ARBA"/>
</dbReference>
<gene>
    <name evidence="4" type="ORF">PV07_11855</name>
</gene>
<dbReference type="PANTHER" id="PTHR20883">
    <property type="entry name" value="PHYTANOYL-COA DIOXYGENASE DOMAIN CONTAINING 1"/>
    <property type="match status" value="1"/>
</dbReference>
<dbReference type="VEuPathDB" id="FungiDB:PV07_11855"/>
<evidence type="ECO:0000256" key="2">
    <source>
        <dbReference type="ARBA" id="ARBA00005830"/>
    </source>
</evidence>
<proteinExistence type="inferred from homology"/>
<name>A0A0D2BZC7_9EURO</name>
<dbReference type="Gene3D" id="2.60.120.620">
    <property type="entry name" value="q2cbj1_9rhob like domain"/>
    <property type="match status" value="2"/>
</dbReference>
<dbReference type="Pfam" id="PF05721">
    <property type="entry name" value="PhyH"/>
    <property type="match status" value="1"/>
</dbReference>
<keyword evidence="5" id="KW-1185">Reference proteome</keyword>
<reference evidence="4 5" key="1">
    <citation type="submission" date="2015-01" db="EMBL/GenBank/DDBJ databases">
        <title>The Genome Sequence of Cladophialophora immunda CBS83496.</title>
        <authorList>
            <consortium name="The Broad Institute Genomics Platform"/>
            <person name="Cuomo C."/>
            <person name="de Hoog S."/>
            <person name="Gorbushina A."/>
            <person name="Stielow B."/>
            <person name="Teixiera M."/>
            <person name="Abouelleil A."/>
            <person name="Chapman S.B."/>
            <person name="Priest M."/>
            <person name="Young S.K."/>
            <person name="Wortman J."/>
            <person name="Nusbaum C."/>
            <person name="Birren B."/>
        </authorList>
    </citation>
    <scope>NUCLEOTIDE SEQUENCE [LARGE SCALE GENOMIC DNA]</scope>
    <source>
        <strain evidence="4 5">CBS 83496</strain>
    </source>
</reference>
<dbReference type="GO" id="GO:0046872">
    <property type="term" value="F:metal ion binding"/>
    <property type="evidence" value="ECO:0007669"/>
    <property type="project" value="UniProtKB-ARBA"/>
</dbReference>
<evidence type="ECO:0000256" key="3">
    <source>
        <dbReference type="ARBA" id="ARBA00023004"/>
    </source>
</evidence>
<sequence length="308" mass="34784">MASFVPGPDLVQQFHRDGFLVLRAEEHGLVRPEQLQAWTKEVREWPAEKGKWMPYHEVNTDGSRQLMRTENFVDYHPEFHALLCGDALAKILKSISGDVSQIGPVTTRAIAACEMFAVTDLEFGSQDMLLFKDKINYKLRSGNGFAAHLDAPAYDHIGKIEHLTANFAVDEASPENGCIEVVPGSHKMEVELSHGGAISRSWEDGHEWTKVPLRPGDVLLFGSHLAHRSAPNRTNSNRSSIYATYHGKSDGLDLRQRYYKHRRENFPPDHERVAGKDYSQGYKTYGFAAPFMSEKQVEQDKARVQPVH</sequence>
<dbReference type="OrthoDB" id="445007at2759"/>